<dbReference type="PANTHER" id="PTHR46642:SF3">
    <property type="entry name" value="PHOSPHOGLUCAN PHOSPHATASE DSP4, CHLOROPLASTIC"/>
    <property type="match status" value="1"/>
</dbReference>
<dbReference type="PROSITE" id="PS51166">
    <property type="entry name" value="CBM20"/>
    <property type="match status" value="2"/>
</dbReference>
<dbReference type="InterPro" id="IPR013783">
    <property type="entry name" value="Ig-like_fold"/>
</dbReference>
<feature type="domain" description="Tyrosine specific protein phosphatases" evidence="3">
    <location>
        <begin position="312"/>
        <end position="373"/>
    </location>
</feature>
<dbReference type="InterPro" id="IPR000387">
    <property type="entry name" value="Tyr_Pase_dom"/>
</dbReference>
<keyword evidence="1" id="KW-0904">Protein phosphatase</keyword>
<dbReference type="CDD" id="cd05467">
    <property type="entry name" value="CBM20"/>
    <property type="match status" value="1"/>
</dbReference>
<dbReference type="SMART" id="SM00195">
    <property type="entry name" value="DSPc"/>
    <property type="match status" value="1"/>
</dbReference>
<dbReference type="PROSITE" id="PS50056">
    <property type="entry name" value="TYR_PHOSPHATASE_2"/>
    <property type="match status" value="1"/>
</dbReference>
<dbReference type="AlphaFoldDB" id="A0AAV9IRE4"/>
<accession>A0AAV9IRE4</accession>
<dbReference type="InterPro" id="IPR013784">
    <property type="entry name" value="Carb-bd-like_fold"/>
</dbReference>
<dbReference type="InterPro" id="IPR029021">
    <property type="entry name" value="Prot-tyrosine_phosphatase-like"/>
</dbReference>
<dbReference type="SUPFAM" id="SSF49452">
    <property type="entry name" value="Starch-binding domain-like"/>
    <property type="match status" value="2"/>
</dbReference>
<organism evidence="5 6">
    <name type="scientific">Cyanidium caldarium</name>
    <name type="common">Red alga</name>
    <dbReference type="NCBI Taxonomy" id="2771"/>
    <lineage>
        <taxon>Eukaryota</taxon>
        <taxon>Rhodophyta</taxon>
        <taxon>Bangiophyceae</taxon>
        <taxon>Cyanidiales</taxon>
        <taxon>Cyanidiaceae</taxon>
        <taxon>Cyanidium</taxon>
    </lineage>
</organism>
<evidence type="ECO:0000313" key="6">
    <source>
        <dbReference type="Proteomes" id="UP001301350"/>
    </source>
</evidence>
<dbReference type="Proteomes" id="UP001301350">
    <property type="component" value="Unassembled WGS sequence"/>
</dbReference>
<dbReference type="EMBL" id="JANCYW010000002">
    <property type="protein sequence ID" value="KAK4534655.1"/>
    <property type="molecule type" value="Genomic_DNA"/>
</dbReference>
<comment type="caution">
    <text evidence="5">The sequence shown here is derived from an EMBL/GenBank/DDBJ whole genome shotgun (WGS) entry which is preliminary data.</text>
</comment>
<evidence type="ECO:0000256" key="1">
    <source>
        <dbReference type="ARBA" id="ARBA00022912"/>
    </source>
</evidence>
<feature type="domain" description="CBM20" evidence="4">
    <location>
        <begin position="115"/>
        <end position="239"/>
    </location>
</feature>
<dbReference type="Gene3D" id="3.90.190.10">
    <property type="entry name" value="Protein tyrosine phosphatase superfamily"/>
    <property type="match status" value="1"/>
</dbReference>
<reference evidence="5 6" key="1">
    <citation type="submission" date="2022-07" db="EMBL/GenBank/DDBJ databases">
        <title>Genome-wide signatures of adaptation to extreme environments.</title>
        <authorList>
            <person name="Cho C.H."/>
            <person name="Yoon H.S."/>
        </authorList>
    </citation>
    <scope>NUCLEOTIDE SEQUENCE [LARGE SCALE GENOMIC DNA]</scope>
    <source>
        <strain evidence="5 6">DBV 063 E5</strain>
    </source>
</reference>
<dbReference type="PANTHER" id="PTHR46642">
    <property type="entry name" value="DUAL SPECIFICITY PHOSPHATASE, SUBGROUP, CATALYTIC DOMAIN"/>
    <property type="match status" value="1"/>
</dbReference>
<keyword evidence="1" id="KW-0378">Hydrolase</keyword>
<dbReference type="InterPro" id="IPR020422">
    <property type="entry name" value="TYR_PHOSPHATASE_DUAL_dom"/>
</dbReference>
<feature type="domain" description="CBM20" evidence="4">
    <location>
        <begin position="11"/>
        <end position="122"/>
    </location>
</feature>
<evidence type="ECO:0000259" key="3">
    <source>
        <dbReference type="PROSITE" id="PS50056"/>
    </source>
</evidence>
<dbReference type="Pfam" id="PF00686">
    <property type="entry name" value="CBM_20"/>
    <property type="match status" value="2"/>
</dbReference>
<proteinExistence type="predicted"/>
<dbReference type="InterPro" id="IPR000340">
    <property type="entry name" value="Dual-sp_phosphatase_cat-dom"/>
</dbReference>
<dbReference type="InterPro" id="IPR052832">
    <property type="entry name" value="Starch-Glucan_Phosphatase"/>
</dbReference>
<dbReference type="InterPro" id="IPR002044">
    <property type="entry name" value="CBM20"/>
</dbReference>
<dbReference type="Pfam" id="PF00782">
    <property type="entry name" value="DSPc"/>
    <property type="match status" value="1"/>
</dbReference>
<dbReference type="GO" id="GO:0009507">
    <property type="term" value="C:chloroplast"/>
    <property type="evidence" value="ECO:0007669"/>
    <property type="project" value="TreeGrafter"/>
</dbReference>
<dbReference type="PROSITE" id="PS50054">
    <property type="entry name" value="TYR_PHOSPHATASE_DUAL"/>
    <property type="match status" value="1"/>
</dbReference>
<keyword evidence="6" id="KW-1185">Reference proteome</keyword>
<dbReference type="GO" id="GO:2001070">
    <property type="term" value="F:starch binding"/>
    <property type="evidence" value="ECO:0007669"/>
    <property type="project" value="InterPro"/>
</dbReference>
<sequence>MPETEEKVVPDRSPTQVSVEWVLRCRTRFGETAAVCGSIPQLGGWDATRSYRLEYREQCPESGEDIWGGTLALPADQAFEYKLVIRQDGCGARVIWEDGYNRQALLRADCPAHVVLASTWERVHVRLSIYYPTRAGEQLRVTGDPEALGGWFRPGPVPMQLGSDHEELETGGRGQRWALATQLPLRTGRFQYRYVVADDASGEVRWEREPNRTGDTAQAVNGVLVCRDANFVAGLDFDAVPPGMYLGPYPQSEEDIEALHGKGVTAVLNLQTDEDFQHRHVHWQRLLQYYQERGMHTIRSPIRDFDGAALRHGLRQAVQKLAGALDGGHQVYVHCTAGMGRAPATVVAYLVWCCGLSLPDALAHVKKCHPVSVPNVGVLQEVLQEPW</sequence>
<dbReference type="GO" id="GO:0004721">
    <property type="term" value="F:phosphoprotein phosphatase activity"/>
    <property type="evidence" value="ECO:0007669"/>
    <property type="project" value="UniProtKB-KW"/>
</dbReference>
<dbReference type="FunFam" id="3.90.190.10:FF:000157">
    <property type="entry name" value="Protein-tyrosine phosphatase"/>
    <property type="match status" value="1"/>
</dbReference>
<evidence type="ECO:0000259" key="2">
    <source>
        <dbReference type="PROSITE" id="PS50054"/>
    </source>
</evidence>
<name>A0AAV9IRE4_CYACA</name>
<feature type="domain" description="Tyrosine-protein phosphatase" evidence="2">
    <location>
        <begin position="236"/>
        <end position="387"/>
    </location>
</feature>
<dbReference type="GO" id="GO:0019203">
    <property type="term" value="F:carbohydrate phosphatase activity"/>
    <property type="evidence" value="ECO:0007669"/>
    <property type="project" value="TreeGrafter"/>
</dbReference>
<evidence type="ECO:0000259" key="4">
    <source>
        <dbReference type="PROSITE" id="PS51166"/>
    </source>
</evidence>
<gene>
    <name evidence="5" type="ORF">CDCA_CDCA02G0680</name>
</gene>
<dbReference type="SMART" id="SM01065">
    <property type="entry name" value="CBM_2"/>
    <property type="match status" value="2"/>
</dbReference>
<dbReference type="SUPFAM" id="SSF52799">
    <property type="entry name" value="(Phosphotyrosine protein) phosphatases II"/>
    <property type="match status" value="1"/>
</dbReference>
<evidence type="ECO:0000313" key="5">
    <source>
        <dbReference type="EMBL" id="KAK4534655.1"/>
    </source>
</evidence>
<protein>
    <submittedName>
        <fullName evidence="5">Uncharacterized protein</fullName>
    </submittedName>
</protein>
<dbReference type="Gene3D" id="2.60.40.10">
    <property type="entry name" value="Immunoglobulins"/>
    <property type="match status" value="2"/>
</dbReference>
<dbReference type="GO" id="GO:0005983">
    <property type="term" value="P:starch catabolic process"/>
    <property type="evidence" value="ECO:0007669"/>
    <property type="project" value="TreeGrafter"/>
</dbReference>